<dbReference type="Proteomes" id="UP001180845">
    <property type="component" value="Unassembled WGS sequence"/>
</dbReference>
<dbReference type="EMBL" id="JAVDXW010000001">
    <property type="protein sequence ID" value="MDR7303555.1"/>
    <property type="molecule type" value="Genomic_DNA"/>
</dbReference>
<sequence length="125" mass="13866">MISTYRHDSSVAPPQEFPSVVLDLPHGIGDAIGTARHVAGVNDLELFERRDIEFDVESRPQIPSGLTHGHWTEAGAGAVRGAAVKRDTENRDIVVAHLGQIRDTRKRPGACEARHLRRIERANWC</sequence>
<keyword evidence="2" id="KW-1185">Reference proteome</keyword>
<gene>
    <name evidence="1" type="ORF">JOF55_003736</name>
</gene>
<evidence type="ECO:0000313" key="2">
    <source>
        <dbReference type="Proteomes" id="UP001180845"/>
    </source>
</evidence>
<organism evidence="1 2">
    <name type="scientific">Haloactinomyces albus</name>
    <dbReference type="NCBI Taxonomy" id="1352928"/>
    <lineage>
        <taxon>Bacteria</taxon>
        <taxon>Bacillati</taxon>
        <taxon>Actinomycetota</taxon>
        <taxon>Actinomycetes</taxon>
        <taxon>Actinopolysporales</taxon>
        <taxon>Actinopolysporaceae</taxon>
        <taxon>Haloactinomyces</taxon>
    </lineage>
</organism>
<name>A0AAE3ZGD6_9ACTN</name>
<protein>
    <submittedName>
        <fullName evidence="1">Uncharacterized protein</fullName>
    </submittedName>
</protein>
<comment type="caution">
    <text evidence="1">The sequence shown here is derived from an EMBL/GenBank/DDBJ whole genome shotgun (WGS) entry which is preliminary data.</text>
</comment>
<reference evidence="1" key="1">
    <citation type="submission" date="2023-07" db="EMBL/GenBank/DDBJ databases">
        <title>Sequencing the genomes of 1000 actinobacteria strains.</title>
        <authorList>
            <person name="Klenk H.-P."/>
        </authorList>
    </citation>
    <scope>NUCLEOTIDE SEQUENCE</scope>
    <source>
        <strain evidence="1">DSM 45977</strain>
    </source>
</reference>
<proteinExistence type="predicted"/>
<evidence type="ECO:0000313" key="1">
    <source>
        <dbReference type="EMBL" id="MDR7303555.1"/>
    </source>
</evidence>
<dbReference type="AlphaFoldDB" id="A0AAE3ZGD6"/>
<accession>A0AAE3ZGD6</accession>